<evidence type="ECO:0000256" key="1">
    <source>
        <dbReference type="SAM" id="SignalP"/>
    </source>
</evidence>
<protein>
    <submittedName>
        <fullName evidence="2">Uncharacterized protein</fullName>
    </submittedName>
</protein>
<gene>
    <name evidence="2" type="ORF">HF325_005544</name>
</gene>
<evidence type="ECO:0000313" key="2">
    <source>
        <dbReference type="EMBL" id="KAF7999695.1"/>
    </source>
</evidence>
<keyword evidence="3" id="KW-1185">Reference proteome</keyword>
<proteinExistence type="predicted"/>
<organism evidence="2 3">
    <name type="scientific">Metschnikowia pulcherrima</name>
    <dbReference type="NCBI Taxonomy" id="27326"/>
    <lineage>
        <taxon>Eukaryota</taxon>
        <taxon>Fungi</taxon>
        <taxon>Dikarya</taxon>
        <taxon>Ascomycota</taxon>
        <taxon>Saccharomycotina</taxon>
        <taxon>Pichiomycetes</taxon>
        <taxon>Metschnikowiaceae</taxon>
        <taxon>Metschnikowia</taxon>
    </lineage>
</organism>
<keyword evidence="1" id="KW-0732">Signal</keyword>
<dbReference type="Proteomes" id="UP000649328">
    <property type="component" value="Unassembled WGS sequence"/>
</dbReference>
<sequence>MKQAGYILASVFAFASASAESSHTNDLIATGVTFSLTNPTHSLNIPRPENYGPPTDEEGYVHCGLEHD</sequence>
<dbReference type="EMBL" id="JACBPP010000008">
    <property type="protein sequence ID" value="KAF7999695.1"/>
    <property type="molecule type" value="Genomic_DNA"/>
</dbReference>
<evidence type="ECO:0000313" key="3">
    <source>
        <dbReference type="Proteomes" id="UP000649328"/>
    </source>
</evidence>
<comment type="caution">
    <text evidence="2">The sequence shown here is derived from an EMBL/GenBank/DDBJ whole genome shotgun (WGS) entry which is preliminary data.</text>
</comment>
<reference evidence="2" key="1">
    <citation type="submission" date="2020-10" db="EMBL/GenBank/DDBJ databases">
        <title>The Whole-Genome Sequence of Metschnikowia persimmonesis, a Novel Endophytic Yeast Species Isolated from Medicinal Plant Diospyros kaki Thumb.</title>
        <authorList>
            <person name="Rahmat E."/>
            <person name="Kang Y."/>
        </authorList>
    </citation>
    <scope>NUCLEOTIDE SEQUENCE</scope>
    <source>
        <strain evidence="2">KIOM G15050</strain>
    </source>
</reference>
<dbReference type="AlphaFoldDB" id="A0A8H7GMG8"/>
<feature type="signal peptide" evidence="1">
    <location>
        <begin position="1"/>
        <end position="19"/>
    </location>
</feature>
<accession>A0A8H7GMG8</accession>
<name>A0A8H7GMG8_9ASCO</name>
<feature type="chain" id="PRO_5034473541" evidence="1">
    <location>
        <begin position="20"/>
        <end position="68"/>
    </location>
</feature>